<reference evidence="1 2" key="1">
    <citation type="submission" date="2019-11" db="EMBL/GenBank/DDBJ databases">
        <title>Whole genome sequence of Oryza granulata.</title>
        <authorList>
            <person name="Li W."/>
        </authorList>
    </citation>
    <scope>NUCLEOTIDE SEQUENCE [LARGE SCALE GENOMIC DNA]</scope>
    <source>
        <strain evidence="2">cv. Menghai</strain>
        <tissue evidence="1">Leaf</tissue>
    </source>
</reference>
<sequence>MARWPSIRWRDGLQTAAARASRHLAAGAAAVASTGVTLCPGHRRALPASAQGAVELHLSGWPVE</sequence>
<dbReference type="Proteomes" id="UP000479710">
    <property type="component" value="Unassembled WGS sequence"/>
</dbReference>
<keyword evidence="2" id="KW-1185">Reference proteome</keyword>
<dbReference type="EMBL" id="SPHZ02000008">
    <property type="protein sequence ID" value="KAF0902903.1"/>
    <property type="molecule type" value="Genomic_DNA"/>
</dbReference>
<evidence type="ECO:0000313" key="2">
    <source>
        <dbReference type="Proteomes" id="UP000479710"/>
    </source>
</evidence>
<accession>A0A6G1CTI7</accession>
<name>A0A6G1CTI7_9ORYZ</name>
<proteinExistence type="predicted"/>
<dbReference type="AlphaFoldDB" id="A0A6G1CTI7"/>
<comment type="caution">
    <text evidence="1">The sequence shown here is derived from an EMBL/GenBank/DDBJ whole genome shotgun (WGS) entry which is preliminary data.</text>
</comment>
<evidence type="ECO:0000313" key="1">
    <source>
        <dbReference type="EMBL" id="KAF0902903.1"/>
    </source>
</evidence>
<organism evidence="1 2">
    <name type="scientific">Oryza meyeriana var. granulata</name>
    <dbReference type="NCBI Taxonomy" id="110450"/>
    <lineage>
        <taxon>Eukaryota</taxon>
        <taxon>Viridiplantae</taxon>
        <taxon>Streptophyta</taxon>
        <taxon>Embryophyta</taxon>
        <taxon>Tracheophyta</taxon>
        <taxon>Spermatophyta</taxon>
        <taxon>Magnoliopsida</taxon>
        <taxon>Liliopsida</taxon>
        <taxon>Poales</taxon>
        <taxon>Poaceae</taxon>
        <taxon>BOP clade</taxon>
        <taxon>Oryzoideae</taxon>
        <taxon>Oryzeae</taxon>
        <taxon>Oryzinae</taxon>
        <taxon>Oryza</taxon>
        <taxon>Oryza meyeriana</taxon>
    </lineage>
</organism>
<protein>
    <submittedName>
        <fullName evidence="1">Uncharacterized protein</fullName>
    </submittedName>
</protein>
<gene>
    <name evidence="1" type="ORF">E2562_019842</name>
</gene>